<proteinExistence type="predicted"/>
<organism evidence="1 2">
    <name type="scientific">Eumeta variegata</name>
    <name type="common">Bagworm moth</name>
    <name type="synonym">Eumeta japonica</name>
    <dbReference type="NCBI Taxonomy" id="151549"/>
    <lineage>
        <taxon>Eukaryota</taxon>
        <taxon>Metazoa</taxon>
        <taxon>Ecdysozoa</taxon>
        <taxon>Arthropoda</taxon>
        <taxon>Hexapoda</taxon>
        <taxon>Insecta</taxon>
        <taxon>Pterygota</taxon>
        <taxon>Neoptera</taxon>
        <taxon>Endopterygota</taxon>
        <taxon>Lepidoptera</taxon>
        <taxon>Glossata</taxon>
        <taxon>Ditrysia</taxon>
        <taxon>Tineoidea</taxon>
        <taxon>Psychidae</taxon>
        <taxon>Oiketicinae</taxon>
        <taxon>Eumeta</taxon>
    </lineage>
</organism>
<protein>
    <submittedName>
        <fullName evidence="1">Uncharacterized protein</fullName>
    </submittedName>
</protein>
<reference evidence="1 2" key="1">
    <citation type="journal article" date="2019" name="Commun. Biol.">
        <title>The bagworm genome reveals a unique fibroin gene that provides high tensile strength.</title>
        <authorList>
            <person name="Kono N."/>
            <person name="Nakamura H."/>
            <person name="Ohtoshi R."/>
            <person name="Tomita M."/>
            <person name="Numata K."/>
            <person name="Arakawa K."/>
        </authorList>
    </citation>
    <scope>NUCLEOTIDE SEQUENCE [LARGE SCALE GENOMIC DNA]</scope>
</reference>
<dbReference type="Proteomes" id="UP000299102">
    <property type="component" value="Unassembled WGS sequence"/>
</dbReference>
<evidence type="ECO:0000313" key="1">
    <source>
        <dbReference type="EMBL" id="GBP73811.1"/>
    </source>
</evidence>
<dbReference type="AlphaFoldDB" id="A0A4C1YBT6"/>
<name>A0A4C1YBT6_EUMVA</name>
<gene>
    <name evidence="1" type="ORF">EVAR_54863_1</name>
</gene>
<accession>A0A4C1YBT6</accession>
<dbReference type="EMBL" id="BGZK01001187">
    <property type="protein sequence ID" value="GBP73811.1"/>
    <property type="molecule type" value="Genomic_DNA"/>
</dbReference>
<sequence length="100" mass="10975">MARSADDVQGARVLRPGLLCQTLNIYPPVTALAVNDVVYVFASRAVAKGARSESGVFDFHNLIGIVFGLFMTESSNQHKPINKLDERKNSVCTLAYRSVF</sequence>
<evidence type="ECO:0000313" key="2">
    <source>
        <dbReference type="Proteomes" id="UP000299102"/>
    </source>
</evidence>
<keyword evidence="2" id="KW-1185">Reference proteome</keyword>
<comment type="caution">
    <text evidence="1">The sequence shown here is derived from an EMBL/GenBank/DDBJ whole genome shotgun (WGS) entry which is preliminary data.</text>
</comment>